<dbReference type="RefSeq" id="XP_001839191.2">
    <property type="nucleotide sequence ID" value="XM_001839139.2"/>
</dbReference>
<dbReference type="AlphaFoldDB" id="A8P6N3"/>
<evidence type="ECO:0000256" key="1">
    <source>
        <dbReference type="SAM" id="MobiDB-lite"/>
    </source>
</evidence>
<dbReference type="Proteomes" id="UP000001861">
    <property type="component" value="Unassembled WGS sequence"/>
</dbReference>
<gene>
    <name evidence="2" type="ORF">CC1G_07906</name>
</gene>
<organism evidence="2 3">
    <name type="scientific">Coprinopsis cinerea (strain Okayama-7 / 130 / ATCC MYA-4618 / FGSC 9003)</name>
    <name type="common">Inky cap fungus</name>
    <name type="synonym">Hormographiella aspergillata</name>
    <dbReference type="NCBI Taxonomy" id="240176"/>
    <lineage>
        <taxon>Eukaryota</taxon>
        <taxon>Fungi</taxon>
        <taxon>Dikarya</taxon>
        <taxon>Basidiomycota</taxon>
        <taxon>Agaricomycotina</taxon>
        <taxon>Agaricomycetes</taxon>
        <taxon>Agaricomycetidae</taxon>
        <taxon>Agaricales</taxon>
        <taxon>Agaricineae</taxon>
        <taxon>Psathyrellaceae</taxon>
        <taxon>Coprinopsis</taxon>
    </lineage>
</organism>
<reference evidence="2 3" key="1">
    <citation type="journal article" date="2010" name="Proc. Natl. Acad. Sci. U.S.A.">
        <title>Insights into evolution of multicellular fungi from the assembled chromosomes of the mushroom Coprinopsis cinerea (Coprinus cinereus).</title>
        <authorList>
            <person name="Stajich J.E."/>
            <person name="Wilke S.K."/>
            <person name="Ahren D."/>
            <person name="Au C.H."/>
            <person name="Birren B.W."/>
            <person name="Borodovsky M."/>
            <person name="Burns C."/>
            <person name="Canback B."/>
            <person name="Casselton L.A."/>
            <person name="Cheng C.K."/>
            <person name="Deng J."/>
            <person name="Dietrich F.S."/>
            <person name="Fargo D.C."/>
            <person name="Farman M.L."/>
            <person name="Gathman A.C."/>
            <person name="Goldberg J."/>
            <person name="Guigo R."/>
            <person name="Hoegger P.J."/>
            <person name="Hooker J.B."/>
            <person name="Huggins A."/>
            <person name="James T.Y."/>
            <person name="Kamada T."/>
            <person name="Kilaru S."/>
            <person name="Kodira C."/>
            <person name="Kues U."/>
            <person name="Kupfer D."/>
            <person name="Kwan H.S."/>
            <person name="Lomsadze A."/>
            <person name="Li W."/>
            <person name="Lilly W.W."/>
            <person name="Ma L.J."/>
            <person name="Mackey A.J."/>
            <person name="Manning G."/>
            <person name="Martin F."/>
            <person name="Muraguchi H."/>
            <person name="Natvig D.O."/>
            <person name="Palmerini H."/>
            <person name="Ramesh M.A."/>
            <person name="Rehmeyer C.J."/>
            <person name="Roe B.A."/>
            <person name="Shenoy N."/>
            <person name="Stanke M."/>
            <person name="Ter-Hovhannisyan V."/>
            <person name="Tunlid A."/>
            <person name="Velagapudi R."/>
            <person name="Vision T.J."/>
            <person name="Zeng Q."/>
            <person name="Zolan M.E."/>
            <person name="Pukkila P.J."/>
        </authorList>
    </citation>
    <scope>NUCLEOTIDE SEQUENCE [LARGE SCALE GENOMIC DNA]</scope>
    <source>
        <strain evidence="3">Okayama-7 / 130 / ATCC MYA-4618 / FGSC 9003</strain>
    </source>
</reference>
<proteinExistence type="predicted"/>
<keyword evidence="3" id="KW-1185">Reference proteome</keyword>
<name>A8P6N3_COPC7</name>
<dbReference type="GeneID" id="6015800"/>
<comment type="caution">
    <text evidence="2">The sequence shown here is derived from an EMBL/GenBank/DDBJ whole genome shotgun (WGS) entry which is preliminary data.</text>
</comment>
<dbReference type="EMBL" id="AACS02000005">
    <property type="protein sequence ID" value="EAU82624.2"/>
    <property type="molecule type" value="Genomic_DNA"/>
</dbReference>
<dbReference type="HOGENOM" id="CLU_1927497_0_0_1"/>
<sequence>MARRLRGILGKVGGATRRAMLPFPRAPLLTLNQRWSDGFGVRDLSPESAKASRLSTSSSAHYLATPGIRALSSRGAPPRRQAGHGYSPSERGVRNVSARPIQTCETQALQPTCELEETSGSFRRCEALRLR</sequence>
<protein>
    <submittedName>
        <fullName evidence="2">Uncharacterized protein</fullName>
    </submittedName>
</protein>
<accession>A8P6N3</accession>
<feature type="region of interest" description="Disordered" evidence="1">
    <location>
        <begin position="68"/>
        <end position="96"/>
    </location>
</feature>
<dbReference type="InParanoid" id="A8P6N3"/>
<dbReference type="KEGG" id="cci:CC1G_07906"/>
<evidence type="ECO:0000313" key="2">
    <source>
        <dbReference type="EMBL" id="EAU82624.2"/>
    </source>
</evidence>
<dbReference type="VEuPathDB" id="FungiDB:CC1G_07906"/>
<evidence type="ECO:0000313" key="3">
    <source>
        <dbReference type="Proteomes" id="UP000001861"/>
    </source>
</evidence>